<keyword evidence="1" id="KW-1133">Transmembrane helix</keyword>
<feature type="transmembrane region" description="Helical" evidence="1">
    <location>
        <begin position="115"/>
        <end position="136"/>
    </location>
</feature>
<dbReference type="PANTHER" id="PTHR36844:SF1">
    <property type="entry name" value="PROTEASE PRSW"/>
    <property type="match status" value="1"/>
</dbReference>
<evidence type="ECO:0008006" key="4">
    <source>
        <dbReference type="Google" id="ProtNLM"/>
    </source>
</evidence>
<feature type="transmembrane region" description="Helical" evidence="1">
    <location>
        <begin position="46"/>
        <end position="69"/>
    </location>
</feature>
<sequence>MSRIARHFWYTKHMNFLVLLLGLLPSFIWLSFFLQEDIHPEPRKMIFLVFITGVFAALGAYFLQLWASGQLLIYGVFSESLAYLSIFAGIEELVKFLAAYLVIRRSRHFDEPIDAMIYMMTAAMGLAAVENIAVAFENGFAAITVGSLMFRFLGATLLHALSSSAMGYYWAQGIVRKLTPIYLLWGLFMATLLHTVFNYFIVVFENGFIYSIGVLMLASFFVFYDFEKLKKNDTITL</sequence>
<reference evidence="2 3" key="1">
    <citation type="journal article" date="2016" name="Nat. Commun.">
        <title>Thousands of microbial genomes shed light on interconnected biogeochemical processes in an aquifer system.</title>
        <authorList>
            <person name="Anantharaman K."/>
            <person name="Brown C.T."/>
            <person name="Hug L.A."/>
            <person name="Sharon I."/>
            <person name="Castelle C.J."/>
            <person name="Probst A.J."/>
            <person name="Thomas B.C."/>
            <person name="Singh A."/>
            <person name="Wilkins M.J."/>
            <person name="Karaoz U."/>
            <person name="Brodie E.L."/>
            <person name="Williams K.H."/>
            <person name="Hubbard S.S."/>
            <person name="Banfield J.F."/>
        </authorList>
    </citation>
    <scope>NUCLEOTIDE SEQUENCE [LARGE SCALE GENOMIC DNA]</scope>
</reference>
<feature type="transmembrane region" description="Helical" evidence="1">
    <location>
        <begin position="16"/>
        <end position="34"/>
    </location>
</feature>
<dbReference type="PANTHER" id="PTHR36844">
    <property type="entry name" value="PROTEASE PRSW"/>
    <property type="match status" value="1"/>
</dbReference>
<feature type="transmembrane region" description="Helical" evidence="1">
    <location>
        <begin position="148"/>
        <end position="170"/>
    </location>
</feature>
<dbReference type="InterPro" id="IPR026898">
    <property type="entry name" value="PrsW"/>
</dbReference>
<proteinExistence type="predicted"/>
<feature type="transmembrane region" description="Helical" evidence="1">
    <location>
        <begin position="81"/>
        <end position="103"/>
    </location>
</feature>
<organism evidence="2 3">
    <name type="scientific">Candidatus Wolfebacteria bacterium RIFOXYD1_FULL_48_65</name>
    <dbReference type="NCBI Taxonomy" id="1802561"/>
    <lineage>
        <taxon>Bacteria</taxon>
        <taxon>Candidatus Wolfeibacteriota</taxon>
    </lineage>
</organism>
<dbReference type="Proteomes" id="UP000179057">
    <property type="component" value="Unassembled WGS sequence"/>
</dbReference>
<evidence type="ECO:0000313" key="3">
    <source>
        <dbReference type="Proteomes" id="UP000179057"/>
    </source>
</evidence>
<gene>
    <name evidence="2" type="ORF">A2610_01655</name>
</gene>
<evidence type="ECO:0000313" key="2">
    <source>
        <dbReference type="EMBL" id="OGM93819.1"/>
    </source>
</evidence>
<keyword evidence="1" id="KW-0812">Transmembrane</keyword>
<keyword evidence="1" id="KW-0472">Membrane</keyword>
<dbReference type="GO" id="GO:0008233">
    <property type="term" value="F:peptidase activity"/>
    <property type="evidence" value="ECO:0007669"/>
    <property type="project" value="InterPro"/>
</dbReference>
<protein>
    <recommendedName>
        <fullName evidence="4">Protease PrsW</fullName>
    </recommendedName>
</protein>
<dbReference type="Pfam" id="PF13367">
    <property type="entry name" value="PrsW-protease"/>
    <property type="match status" value="1"/>
</dbReference>
<evidence type="ECO:0000256" key="1">
    <source>
        <dbReference type="SAM" id="Phobius"/>
    </source>
</evidence>
<accession>A0A1F8E0D5</accession>
<dbReference type="EMBL" id="MGIV01000020">
    <property type="protein sequence ID" value="OGM93819.1"/>
    <property type="molecule type" value="Genomic_DNA"/>
</dbReference>
<comment type="caution">
    <text evidence="2">The sequence shown here is derived from an EMBL/GenBank/DDBJ whole genome shotgun (WGS) entry which is preliminary data.</text>
</comment>
<name>A0A1F8E0D5_9BACT</name>
<feature type="transmembrane region" description="Helical" evidence="1">
    <location>
        <begin position="208"/>
        <end position="226"/>
    </location>
</feature>
<feature type="transmembrane region" description="Helical" evidence="1">
    <location>
        <begin position="182"/>
        <end position="202"/>
    </location>
</feature>
<dbReference type="AlphaFoldDB" id="A0A1F8E0D5"/>